<evidence type="ECO:0000313" key="1">
    <source>
        <dbReference type="EMBL" id="AMQ00082.1"/>
    </source>
</evidence>
<dbReference type="KEGG" id="pcm:AY601_3211"/>
<dbReference type="Proteomes" id="UP000071561">
    <property type="component" value="Chromosome"/>
</dbReference>
<organism evidence="1 2">
    <name type="scientific">Pedobacter cryoconitis</name>
    <dbReference type="NCBI Taxonomy" id="188932"/>
    <lineage>
        <taxon>Bacteria</taxon>
        <taxon>Pseudomonadati</taxon>
        <taxon>Bacteroidota</taxon>
        <taxon>Sphingobacteriia</taxon>
        <taxon>Sphingobacteriales</taxon>
        <taxon>Sphingobacteriaceae</taxon>
        <taxon>Pedobacter</taxon>
    </lineage>
</organism>
<evidence type="ECO:0000313" key="2">
    <source>
        <dbReference type="Proteomes" id="UP000071561"/>
    </source>
</evidence>
<proteinExistence type="predicted"/>
<keyword evidence="2" id="KW-1185">Reference proteome</keyword>
<dbReference type="AlphaFoldDB" id="A0A127VFS0"/>
<accession>A0A127VFS0</accession>
<name>A0A127VFS0_9SPHI</name>
<protein>
    <submittedName>
        <fullName evidence="1">Uncharacterized protein</fullName>
    </submittedName>
</protein>
<reference evidence="1 2" key="1">
    <citation type="submission" date="2016-03" db="EMBL/GenBank/DDBJ databases">
        <title>Complete genome sequence of Pedobacter cryoconitis PAMC 27485.</title>
        <authorList>
            <person name="Lee J."/>
            <person name="Kim O.-S."/>
        </authorList>
    </citation>
    <scope>NUCLEOTIDE SEQUENCE [LARGE SCALE GENOMIC DNA]</scope>
    <source>
        <strain evidence="1 2">PAMC 27485</strain>
    </source>
</reference>
<sequence length="80" mass="9169">MRCVRYSMMIIILLASRLTAGRLVSEIIIFIMARSYKQNGEGMITGQGSMIQWLEDGMWLTKCLNLIANTRLTTIRETIQ</sequence>
<gene>
    <name evidence="1" type="ORF">AY601_3211</name>
</gene>
<dbReference type="EMBL" id="CP014504">
    <property type="protein sequence ID" value="AMQ00082.1"/>
    <property type="molecule type" value="Genomic_DNA"/>
</dbReference>
<dbReference type="PATRIC" id="fig|188932.3.peg.3346"/>